<keyword evidence="4" id="KW-0862">Zinc</keyword>
<dbReference type="Proteomes" id="UP000472274">
    <property type="component" value="Unplaced"/>
</dbReference>
<evidence type="ECO:0000313" key="9">
    <source>
        <dbReference type="Proteomes" id="UP000472274"/>
    </source>
</evidence>
<protein>
    <recommendedName>
        <fullName evidence="7">Matrin-type domain-containing protein</fullName>
    </recommendedName>
</protein>
<evidence type="ECO:0000256" key="5">
    <source>
        <dbReference type="ARBA" id="ARBA00023242"/>
    </source>
</evidence>
<name>A0A674JQA1_9SAUR</name>
<dbReference type="GO" id="GO:0003676">
    <property type="term" value="F:nucleic acid binding"/>
    <property type="evidence" value="ECO:0007669"/>
    <property type="project" value="InterPro"/>
</dbReference>
<feature type="region of interest" description="Disordered" evidence="6">
    <location>
        <begin position="303"/>
        <end position="325"/>
    </location>
</feature>
<feature type="compositionally biased region" description="Basic and acidic residues" evidence="6">
    <location>
        <begin position="106"/>
        <end position="118"/>
    </location>
</feature>
<evidence type="ECO:0000256" key="6">
    <source>
        <dbReference type="SAM" id="MobiDB-lite"/>
    </source>
</evidence>
<evidence type="ECO:0000256" key="4">
    <source>
        <dbReference type="ARBA" id="ARBA00022833"/>
    </source>
</evidence>
<keyword evidence="5" id="KW-0539">Nucleus</keyword>
<keyword evidence="3" id="KW-0863">Zinc-finger</keyword>
<organism evidence="8 9">
    <name type="scientific">Terrapene triunguis</name>
    <name type="common">Three-toed box turtle</name>
    <dbReference type="NCBI Taxonomy" id="2587831"/>
    <lineage>
        <taxon>Eukaryota</taxon>
        <taxon>Metazoa</taxon>
        <taxon>Chordata</taxon>
        <taxon>Craniata</taxon>
        <taxon>Vertebrata</taxon>
        <taxon>Euteleostomi</taxon>
        <taxon>Archelosauria</taxon>
        <taxon>Testudinata</taxon>
        <taxon>Testudines</taxon>
        <taxon>Cryptodira</taxon>
        <taxon>Durocryptodira</taxon>
        <taxon>Testudinoidea</taxon>
        <taxon>Emydidae</taxon>
        <taxon>Terrapene</taxon>
    </lineage>
</organism>
<evidence type="ECO:0000259" key="7">
    <source>
        <dbReference type="PROSITE" id="PS50171"/>
    </source>
</evidence>
<evidence type="ECO:0000313" key="8">
    <source>
        <dbReference type="Ensembl" id="ENSTMTP00000023951.1"/>
    </source>
</evidence>
<dbReference type="PROSITE" id="PS00028">
    <property type="entry name" value="ZINC_FINGER_C2H2_1"/>
    <property type="match status" value="1"/>
</dbReference>
<dbReference type="GO" id="GO:0005634">
    <property type="term" value="C:nucleus"/>
    <property type="evidence" value="ECO:0007669"/>
    <property type="project" value="UniProtKB-SubCell"/>
</dbReference>
<evidence type="ECO:0000256" key="3">
    <source>
        <dbReference type="ARBA" id="ARBA00022771"/>
    </source>
</evidence>
<sequence>MTAQLVGDSNLEAITDPQGLVTVDEVNEEEELISEAVKDPQSLVTLDEISEQEDFSSHDVPKDVSSSVYEEQDLLKAEPLVTVDEIGEVEELPLNEPSDLNIEETLKPKEEDDKRAIEDPGDFISSQLPEDPSTLVTVDEIQEDSDDQPLVTLDEVTEDDEDFLADFNRLKEELNFVTVDEVGEEDEEEEENTFIGTNLEEEDIVAIAGPEEMEILADIGPCYKLYFMALTDEFGSGDTEPESKRRKVDSSADKSKTPSTPKGLDFLVPKAGYFCQICSLFYAGEMSMKNHCKTLRHQQNMEKFMAKQKDGEDEEEDEGEELSSR</sequence>
<feature type="region of interest" description="Disordered" evidence="6">
    <location>
        <begin position="236"/>
        <end position="261"/>
    </location>
</feature>
<dbReference type="InterPro" id="IPR003604">
    <property type="entry name" value="Matrin/U1-like-C_Znf_C2H2"/>
</dbReference>
<proteinExistence type="predicted"/>
<dbReference type="Ensembl" id="ENSTMTT00000024795.1">
    <property type="protein sequence ID" value="ENSTMTP00000023951.1"/>
    <property type="gene ID" value="ENSTMTG00000017458.1"/>
</dbReference>
<feature type="compositionally biased region" description="Acidic residues" evidence="6">
    <location>
        <begin position="311"/>
        <end position="325"/>
    </location>
</feature>
<comment type="subcellular location">
    <subcellularLocation>
        <location evidence="1">Nucleus</location>
    </subcellularLocation>
</comment>
<dbReference type="InterPro" id="IPR000690">
    <property type="entry name" value="Matrin/U1-C_Znf_C2H2"/>
</dbReference>
<dbReference type="GO" id="GO:0008270">
    <property type="term" value="F:zinc ion binding"/>
    <property type="evidence" value="ECO:0007669"/>
    <property type="project" value="UniProtKB-KW"/>
</dbReference>
<dbReference type="GeneTree" id="ENSGT00940000153322"/>
<keyword evidence="2" id="KW-0479">Metal-binding</keyword>
<dbReference type="SUPFAM" id="SSF57667">
    <property type="entry name" value="beta-beta-alpha zinc fingers"/>
    <property type="match status" value="1"/>
</dbReference>
<evidence type="ECO:0000256" key="2">
    <source>
        <dbReference type="ARBA" id="ARBA00022723"/>
    </source>
</evidence>
<reference evidence="8" key="1">
    <citation type="submission" date="2025-08" db="UniProtKB">
        <authorList>
            <consortium name="Ensembl"/>
        </authorList>
    </citation>
    <scope>IDENTIFICATION</scope>
</reference>
<dbReference type="AlphaFoldDB" id="A0A674JQA1"/>
<feature type="region of interest" description="Disordered" evidence="6">
    <location>
        <begin position="106"/>
        <end position="132"/>
    </location>
</feature>
<evidence type="ECO:0000256" key="1">
    <source>
        <dbReference type="ARBA" id="ARBA00004123"/>
    </source>
</evidence>
<dbReference type="InterPro" id="IPR013087">
    <property type="entry name" value="Znf_C2H2_type"/>
</dbReference>
<feature type="domain" description="Matrin-type" evidence="7">
    <location>
        <begin position="273"/>
        <end position="303"/>
    </location>
</feature>
<dbReference type="SMART" id="SM00451">
    <property type="entry name" value="ZnF_U1"/>
    <property type="match status" value="1"/>
</dbReference>
<dbReference type="PROSITE" id="PS50171">
    <property type="entry name" value="ZF_MATRIN"/>
    <property type="match status" value="1"/>
</dbReference>
<dbReference type="InParanoid" id="A0A674JQA1"/>
<reference evidence="8" key="2">
    <citation type="submission" date="2025-09" db="UniProtKB">
        <authorList>
            <consortium name="Ensembl"/>
        </authorList>
    </citation>
    <scope>IDENTIFICATION</scope>
</reference>
<feature type="region of interest" description="Disordered" evidence="6">
    <location>
        <begin position="50"/>
        <end position="70"/>
    </location>
</feature>
<dbReference type="InterPro" id="IPR036236">
    <property type="entry name" value="Znf_C2H2_sf"/>
</dbReference>
<accession>A0A674JQA1</accession>
<keyword evidence="9" id="KW-1185">Reference proteome</keyword>